<evidence type="ECO:0000313" key="12">
    <source>
        <dbReference type="EMBL" id="KAK4171728.1"/>
    </source>
</evidence>
<feature type="compositionally biased region" description="Acidic residues" evidence="8">
    <location>
        <begin position="735"/>
        <end position="752"/>
    </location>
</feature>
<dbReference type="InterPro" id="IPR018371">
    <property type="entry name" value="Chitin-binding_1_CS"/>
</dbReference>
<dbReference type="GO" id="GO:0004252">
    <property type="term" value="F:serine-type endopeptidase activity"/>
    <property type="evidence" value="ECO:0007669"/>
    <property type="project" value="InterPro"/>
</dbReference>
<dbReference type="Pfam" id="PF00082">
    <property type="entry name" value="Peptidase_S8"/>
    <property type="match status" value="1"/>
</dbReference>
<feature type="compositionally biased region" description="Gly residues" evidence="8">
    <location>
        <begin position="1551"/>
        <end position="1568"/>
    </location>
</feature>
<keyword evidence="13" id="KW-1185">Reference proteome</keyword>
<evidence type="ECO:0000256" key="8">
    <source>
        <dbReference type="SAM" id="MobiDB-lite"/>
    </source>
</evidence>
<keyword evidence="4" id="KW-0645">Protease</keyword>
<reference evidence="12" key="2">
    <citation type="submission" date="2023-05" db="EMBL/GenBank/DDBJ databases">
        <authorList>
            <consortium name="Lawrence Berkeley National Laboratory"/>
            <person name="Steindorff A."/>
            <person name="Hensen N."/>
            <person name="Bonometti L."/>
            <person name="Westerberg I."/>
            <person name="Brannstrom I.O."/>
            <person name="Guillou S."/>
            <person name="Cros-Aarteil S."/>
            <person name="Calhoun S."/>
            <person name="Haridas S."/>
            <person name="Kuo A."/>
            <person name="Mondo S."/>
            <person name="Pangilinan J."/>
            <person name="Riley R."/>
            <person name="Labutti K."/>
            <person name="Andreopoulos B."/>
            <person name="Lipzen A."/>
            <person name="Chen C."/>
            <person name="Yanf M."/>
            <person name="Daum C."/>
            <person name="Ng V."/>
            <person name="Clum A."/>
            <person name="Ohm R."/>
            <person name="Martin F."/>
            <person name="Silar P."/>
            <person name="Natvig D."/>
            <person name="Lalanne C."/>
            <person name="Gautier V."/>
            <person name="Ament-Velasquez S.L."/>
            <person name="Kruys A."/>
            <person name="Hutchinson M.I."/>
            <person name="Powell A.J."/>
            <person name="Barry K."/>
            <person name="Miller A.N."/>
            <person name="Grigoriev I.V."/>
            <person name="Debuchy R."/>
            <person name="Gladieux P."/>
            <person name="Thoren M.H."/>
            <person name="Johannesson H."/>
        </authorList>
    </citation>
    <scope>NUCLEOTIDE SEQUENCE</scope>
    <source>
        <strain evidence="12">CBS 892.96</strain>
    </source>
</reference>
<evidence type="ECO:0000256" key="9">
    <source>
        <dbReference type="SAM" id="Phobius"/>
    </source>
</evidence>
<feature type="domain" description="Chitin-binding type-1" evidence="10">
    <location>
        <begin position="149"/>
        <end position="203"/>
    </location>
</feature>
<dbReference type="InterPro" id="IPR036861">
    <property type="entry name" value="Endochitinase-like_sf"/>
</dbReference>
<dbReference type="SUPFAM" id="SSF54556">
    <property type="entry name" value="Chitinase insertion domain"/>
    <property type="match status" value="1"/>
</dbReference>
<comment type="caution">
    <text evidence="12">The sequence shown here is derived from an EMBL/GenBank/DDBJ whole genome shotgun (WGS) entry which is preliminary data.</text>
</comment>
<feature type="compositionally biased region" description="Pro residues" evidence="8">
    <location>
        <begin position="1051"/>
        <end position="1062"/>
    </location>
</feature>
<dbReference type="Gene3D" id="3.10.50.10">
    <property type="match status" value="1"/>
</dbReference>
<feature type="compositionally biased region" description="Low complexity" evidence="8">
    <location>
        <begin position="1534"/>
        <end position="1550"/>
    </location>
</feature>
<dbReference type="InterPro" id="IPR036852">
    <property type="entry name" value="Peptidase_S8/S53_dom_sf"/>
</dbReference>
<keyword evidence="5" id="KW-0378">Hydrolase</keyword>
<dbReference type="InterPro" id="IPR000209">
    <property type="entry name" value="Peptidase_S8/S53_dom"/>
</dbReference>
<dbReference type="SMART" id="SM00270">
    <property type="entry name" value="ChtBD1"/>
    <property type="match status" value="2"/>
</dbReference>
<dbReference type="Pfam" id="PF00704">
    <property type="entry name" value="Glyco_hydro_18"/>
    <property type="match status" value="1"/>
</dbReference>
<keyword evidence="9" id="KW-0472">Membrane</keyword>
<feature type="non-terminal residue" evidence="12">
    <location>
        <position position="1986"/>
    </location>
</feature>
<feature type="region of interest" description="Disordered" evidence="8">
    <location>
        <begin position="1507"/>
        <end position="1586"/>
    </location>
</feature>
<dbReference type="PROSITE" id="PS50941">
    <property type="entry name" value="CHIT_BIND_I_2"/>
    <property type="match status" value="1"/>
</dbReference>
<evidence type="ECO:0000256" key="5">
    <source>
        <dbReference type="ARBA" id="ARBA00022801"/>
    </source>
</evidence>
<feature type="disulfide bond" evidence="7">
    <location>
        <begin position="168"/>
        <end position="182"/>
    </location>
</feature>
<dbReference type="Gene3D" id="3.20.20.80">
    <property type="entry name" value="Glycosidases"/>
    <property type="match status" value="1"/>
</dbReference>
<feature type="compositionally biased region" description="Pro residues" evidence="8">
    <location>
        <begin position="1793"/>
        <end position="1802"/>
    </location>
</feature>
<reference evidence="12" key="1">
    <citation type="journal article" date="2023" name="Mol. Phylogenet. Evol.">
        <title>Genome-scale phylogeny and comparative genomics of the fungal order Sordariales.</title>
        <authorList>
            <person name="Hensen N."/>
            <person name="Bonometti L."/>
            <person name="Westerberg I."/>
            <person name="Brannstrom I.O."/>
            <person name="Guillou S."/>
            <person name="Cros-Aarteil S."/>
            <person name="Calhoun S."/>
            <person name="Haridas S."/>
            <person name="Kuo A."/>
            <person name="Mondo S."/>
            <person name="Pangilinan J."/>
            <person name="Riley R."/>
            <person name="LaButti K."/>
            <person name="Andreopoulos B."/>
            <person name="Lipzen A."/>
            <person name="Chen C."/>
            <person name="Yan M."/>
            <person name="Daum C."/>
            <person name="Ng V."/>
            <person name="Clum A."/>
            <person name="Steindorff A."/>
            <person name="Ohm R.A."/>
            <person name="Martin F."/>
            <person name="Silar P."/>
            <person name="Natvig D.O."/>
            <person name="Lalanne C."/>
            <person name="Gautier V."/>
            <person name="Ament-Velasquez S.L."/>
            <person name="Kruys A."/>
            <person name="Hutchinson M.I."/>
            <person name="Powell A.J."/>
            <person name="Barry K."/>
            <person name="Miller A.N."/>
            <person name="Grigoriev I.V."/>
            <person name="Debuchy R."/>
            <person name="Gladieux P."/>
            <person name="Hiltunen Thoren M."/>
            <person name="Johannesson H."/>
        </authorList>
    </citation>
    <scope>NUCLEOTIDE SEQUENCE</scope>
    <source>
        <strain evidence="12">CBS 892.96</strain>
    </source>
</reference>
<dbReference type="PANTHER" id="PTHR11177">
    <property type="entry name" value="CHITINASE"/>
    <property type="match status" value="1"/>
</dbReference>
<feature type="compositionally biased region" description="Polar residues" evidence="8">
    <location>
        <begin position="1577"/>
        <end position="1586"/>
    </location>
</feature>
<keyword evidence="3 7" id="KW-0147">Chitin-binding</keyword>
<dbReference type="SUPFAM" id="SSF57016">
    <property type="entry name" value="Plant lectins/antimicrobial peptides"/>
    <property type="match status" value="1"/>
</dbReference>
<dbReference type="SUPFAM" id="SSF52743">
    <property type="entry name" value="Subtilisin-like"/>
    <property type="match status" value="1"/>
</dbReference>
<sequence>MPRAGTSRSSIALWGFAGILFLLCVSPALYSSTTRNKNVPNRWEFHERRDVANLGAAAIPDIRRGPAHSNPLKAAAHEPFIFEDPLETTSTDLSPRSPFSPVASLSKRDGPLYCHDGPCIDGSCCGPDNVCGFGPDFCGEGCRFNCTATAMCGQYSEDADIPCGMKLCCSATGWCGTTDVYCHNADPLRGTLPCQPGYGSCYITGPPSCPYGGGSTSGRHIGYYQSWNVRNRLCNKVSPRQLNTTGYTHLFYSFASIDPVAFTIAPAHPDDPAMMREFTGLAKPGLKTWIAIGGFDFSDKGTPTHHTWSEMCATPSRRAAFIASVKDYMDEYGFTGVDIDWEYPGDPDRGGNKLADTRNLVALVREMRAAYGSNYGISLTLAPDYWYLRWFDAKAMEPYVDFFGFMAYDLHGPWDADVKALGSKVRGQADIREISENTKPLWFDGLNPAKLNFGLALYGRGYTLADPSCSQLLCPFSGGSNPAPCTNFEGVMSLHEIQQLIDRKGLTPQYLPDSMMKQITWDDQWIGYDDDETFAAKKAWADSKCFGGTMVWSIDFQVAGSGDSDADKYGDVVYVGSEVFETPTAQCPAPCIMVFPSSSLPEPKVITMQPYTATLEVGTTTTTVVAVMAASTTTVTVVNFFNHYITRGQQAGAVVTLRPSFQPPPVMLVVTGQDGQTTTRTVVPPPLGGGASGSAGANPNPTISSSTVSSQSTTRPSSSIDLPLPTYTPRLLDVEGPEQQELSDDSDDDDDPPTPVDKYPDLTHIIEPVTDTSKPPPPGSRRVKCDSWFFFICISWIELDLHIEWWDIVLPPTVTKIGPGPPPGKLFKFPVDWDITGLTCPSPPCLPPWPELTGLGTVGPLPTPAKPIPCEPVTATITISTTSYLTTTTQGTVRTISSRTLSSEFPILGCALTDATISVSKTACATPRPTPRSIDDGVAGPEVESKLAVRDDDEDWGEDCDDSEKLIDVVVVPADPLSANSLITAELDLARTENHSGGKKLDSYTVISSDTPLFVAFIYLKNVKEGYAKKLRGQFGVRHFSPPLAGQAYRIPPPPFSPPTTPPGRKRHAAATSLVQTNTTQERVANVQRRHQQNQRVVKRTTDYGPNYGLAHLGIPPEEDFLDFEADRPFVERFYFDDNRHGFLYQRHESECEGQSVYIIENAFDREHPHFRQLRANMKIDTLPRKIYGNWEGHVDADPEHATNVASIVAGEYNGVCPLGLLTLVGTQIPGTAFPGTVDPDDVRGLPLHTPGRTWLYIEALVEALKHIRNRDRGTKSVINMSWGVKINQDATDKPIRDMLTLLLQQLDNLGVVLVAATPNTLGNDDPFFRPRIPDQAWPQTADVPNLILVGASTLLGRVSLFTTWPEPWYDEDEDEDIEVPILFAPGEDVILSTTHPVSWGGIHGLTIDAGASFAAPQVAGLVAYLRAMERRLDPNNLLLKDPGNVKVLLASLSRMVYTANGAAHPGPYDGEDNEAFGQVVNPVWNGQLDDRVECIFNPTDDCPPGDFRSCLRSESPESPNRRARKRQTGGSCPYLPGYPGNGGQNPNPGNGDGGGGGGGGVGGGDVGGQDQLGPSKTFTYSPGTPSPTCTSGCGALCTDWWCRPDRTGLPPHFTDPTRLPAITPAPTITGGIPYNCISSTTTRSCQGDRQGQTCNTATVCLATATGCPGDAVEHTTTICQDSNGQTICETLPPLPEPTSLDCTGDWFTSTAVFCNGGTGGHGGACQESIFCAITPRITPTYRVVDDSKCPKAGDICARKSVATNCPNNNNNNKARGLPVATITATVTTAPSVPTPLMPSSPPEGSIRPPRRPRQRHALPVPAALLPPVDPAQLSPAPLVSPARNNILLAARQELVCDLVVTCTNCVTPKPNIPDPCIEVYMLSVATGIGGVQLSVELSKNGKVICRPSNLCGVGEKVEDCWGAENFKCGNGDRIDDWLGAQFNFYSKEHDKVFSIEAKITKEGVYDPCNGGTCIGWIWRGKTGRC</sequence>
<dbReference type="GO" id="GO:0005975">
    <property type="term" value="P:carbohydrate metabolic process"/>
    <property type="evidence" value="ECO:0007669"/>
    <property type="project" value="InterPro"/>
</dbReference>
<dbReference type="GO" id="GO:0008843">
    <property type="term" value="F:endochitinase activity"/>
    <property type="evidence" value="ECO:0007669"/>
    <property type="project" value="UniProtKB-EC"/>
</dbReference>
<dbReference type="SUPFAM" id="SSF51445">
    <property type="entry name" value="(Trans)glycosidases"/>
    <property type="match status" value="1"/>
</dbReference>
<evidence type="ECO:0000259" key="11">
    <source>
        <dbReference type="PROSITE" id="PS51910"/>
    </source>
</evidence>
<dbReference type="PANTHER" id="PTHR11177:SF333">
    <property type="entry name" value="CHITINASE"/>
    <property type="match status" value="1"/>
</dbReference>
<dbReference type="EMBL" id="MU866515">
    <property type="protein sequence ID" value="KAK4171728.1"/>
    <property type="molecule type" value="Genomic_DNA"/>
</dbReference>
<feature type="disulfide bond" evidence="7">
    <location>
        <begin position="163"/>
        <end position="175"/>
    </location>
</feature>
<keyword evidence="9" id="KW-1133">Transmembrane helix</keyword>
<evidence type="ECO:0000313" key="13">
    <source>
        <dbReference type="Proteomes" id="UP001302321"/>
    </source>
</evidence>
<accession>A0AAN7A2J5</accession>
<keyword evidence="7" id="KW-1015">Disulfide bond</keyword>
<protein>
    <recommendedName>
        <fullName evidence="2">chitinase</fullName>
        <ecNumber evidence="2">3.2.1.14</ecNumber>
    </recommendedName>
</protein>
<keyword evidence="9" id="KW-0812">Transmembrane</keyword>
<evidence type="ECO:0000256" key="6">
    <source>
        <dbReference type="ARBA" id="ARBA00022825"/>
    </source>
</evidence>
<evidence type="ECO:0000256" key="1">
    <source>
        <dbReference type="ARBA" id="ARBA00008682"/>
    </source>
</evidence>
<evidence type="ECO:0000259" key="10">
    <source>
        <dbReference type="PROSITE" id="PS50941"/>
    </source>
</evidence>
<feature type="transmembrane region" description="Helical" evidence="9">
    <location>
        <begin position="12"/>
        <end position="30"/>
    </location>
</feature>
<dbReference type="Proteomes" id="UP001302321">
    <property type="component" value="Unassembled WGS sequence"/>
</dbReference>
<evidence type="ECO:0000256" key="3">
    <source>
        <dbReference type="ARBA" id="ARBA00022669"/>
    </source>
</evidence>
<keyword evidence="6" id="KW-0720">Serine protease</keyword>
<dbReference type="InterPro" id="IPR015500">
    <property type="entry name" value="Peptidase_S8_subtilisin-rel"/>
</dbReference>
<feature type="domain" description="GH18" evidence="11">
    <location>
        <begin position="218"/>
        <end position="569"/>
    </location>
</feature>
<dbReference type="PRINTS" id="PR00723">
    <property type="entry name" value="SUBTILISIN"/>
</dbReference>
<feature type="region of interest" description="Disordered" evidence="8">
    <location>
        <begin position="1790"/>
        <end position="1815"/>
    </location>
</feature>
<dbReference type="EC" id="3.2.1.14" evidence="2"/>
<dbReference type="InterPro" id="IPR029070">
    <property type="entry name" value="Chitinase_insertion_sf"/>
</dbReference>
<dbReference type="InterPro" id="IPR011583">
    <property type="entry name" value="Chitinase_II/V-like_cat"/>
</dbReference>
<evidence type="ECO:0000256" key="2">
    <source>
        <dbReference type="ARBA" id="ARBA00012729"/>
    </source>
</evidence>
<name>A0AAN7A2J5_9PEZI</name>
<dbReference type="InterPro" id="IPR050314">
    <property type="entry name" value="Glycosyl_Hydrlase_18"/>
</dbReference>
<feature type="region of interest" description="Disordered" evidence="8">
    <location>
        <begin position="1047"/>
        <end position="1067"/>
    </location>
</feature>
<dbReference type="InterPro" id="IPR017853">
    <property type="entry name" value="GH"/>
</dbReference>
<evidence type="ECO:0000256" key="4">
    <source>
        <dbReference type="ARBA" id="ARBA00022670"/>
    </source>
</evidence>
<proteinExistence type="inferred from homology"/>
<evidence type="ECO:0000256" key="7">
    <source>
        <dbReference type="PROSITE-ProRule" id="PRU00261"/>
    </source>
</evidence>
<comment type="caution">
    <text evidence="7">Lacks conserved residue(s) required for the propagation of feature annotation.</text>
</comment>
<dbReference type="CDD" id="cd00306">
    <property type="entry name" value="Peptidases_S8_S53"/>
    <property type="match status" value="1"/>
</dbReference>
<feature type="compositionally biased region" description="Low complexity" evidence="8">
    <location>
        <begin position="694"/>
        <end position="719"/>
    </location>
</feature>
<comment type="similarity">
    <text evidence="1">Belongs to the glycosyl hydrolase 18 family. Chitinase class V subfamily.</text>
</comment>
<feature type="region of interest" description="Disordered" evidence="8">
    <location>
        <begin position="672"/>
        <end position="778"/>
    </location>
</feature>
<dbReference type="InterPro" id="IPR001223">
    <property type="entry name" value="Glyco_hydro18_cat"/>
</dbReference>
<dbReference type="GO" id="GO:0006508">
    <property type="term" value="P:proteolysis"/>
    <property type="evidence" value="ECO:0007669"/>
    <property type="project" value="UniProtKB-KW"/>
</dbReference>
<dbReference type="SMART" id="SM00636">
    <property type="entry name" value="Glyco_18"/>
    <property type="match status" value="1"/>
</dbReference>
<organism evidence="12 13">
    <name type="scientific">Triangularia setosa</name>
    <dbReference type="NCBI Taxonomy" id="2587417"/>
    <lineage>
        <taxon>Eukaryota</taxon>
        <taxon>Fungi</taxon>
        <taxon>Dikarya</taxon>
        <taxon>Ascomycota</taxon>
        <taxon>Pezizomycotina</taxon>
        <taxon>Sordariomycetes</taxon>
        <taxon>Sordariomycetidae</taxon>
        <taxon>Sordariales</taxon>
        <taxon>Podosporaceae</taxon>
        <taxon>Triangularia</taxon>
    </lineage>
</organism>
<dbReference type="Gene3D" id="3.30.60.10">
    <property type="entry name" value="Endochitinase-like"/>
    <property type="match status" value="1"/>
</dbReference>
<dbReference type="InterPro" id="IPR001002">
    <property type="entry name" value="Chitin-bd_1"/>
</dbReference>
<gene>
    <name evidence="12" type="ORF">QBC36DRAFT_365448</name>
</gene>
<dbReference type="Gene3D" id="3.40.50.200">
    <property type="entry name" value="Peptidase S8/S53 domain"/>
    <property type="match status" value="1"/>
</dbReference>
<dbReference type="GO" id="GO:0008061">
    <property type="term" value="F:chitin binding"/>
    <property type="evidence" value="ECO:0007669"/>
    <property type="project" value="UniProtKB-UniRule"/>
</dbReference>
<dbReference type="PROSITE" id="PS51910">
    <property type="entry name" value="GH18_2"/>
    <property type="match status" value="1"/>
</dbReference>
<dbReference type="PROSITE" id="PS00026">
    <property type="entry name" value="CHIT_BIND_I_1"/>
    <property type="match status" value="1"/>
</dbReference>